<dbReference type="EMBL" id="PFIP01000132">
    <property type="protein sequence ID" value="PIX33700.1"/>
    <property type="molecule type" value="Genomic_DNA"/>
</dbReference>
<feature type="binding site" evidence="12">
    <location>
        <position position="112"/>
    </location>
    <ligand>
        <name>L-histidine</name>
        <dbReference type="ChEBI" id="CHEBI:57595"/>
    </ligand>
</feature>
<feature type="binding site" evidence="12">
    <location>
        <position position="130"/>
    </location>
    <ligand>
        <name>L-histidine</name>
        <dbReference type="ChEBI" id="CHEBI:57595"/>
    </ligand>
</feature>
<dbReference type="InterPro" id="IPR004516">
    <property type="entry name" value="HisRS/HisZ"/>
</dbReference>
<evidence type="ECO:0000256" key="5">
    <source>
        <dbReference type="ARBA" id="ARBA00022598"/>
    </source>
</evidence>
<gene>
    <name evidence="11" type="primary">hisS</name>
    <name evidence="14" type="ORF">AUK42_04660</name>
    <name evidence="17" type="ORF">CO097_06190</name>
    <name evidence="16" type="ORF">COZ07_06235</name>
    <name evidence="15" type="ORF">COZ58_06660</name>
</gene>
<dbReference type="Pfam" id="PF03129">
    <property type="entry name" value="HGTP_anticodon"/>
    <property type="match status" value="1"/>
</dbReference>
<evidence type="ECO:0000313" key="16">
    <source>
        <dbReference type="EMBL" id="PIY32285.1"/>
    </source>
</evidence>
<feature type="binding site" evidence="12">
    <location>
        <begin position="261"/>
        <end position="262"/>
    </location>
    <ligand>
        <name>L-histidine</name>
        <dbReference type="ChEBI" id="CHEBI:57595"/>
    </ligand>
</feature>
<dbReference type="GO" id="GO:0004821">
    <property type="term" value="F:histidine-tRNA ligase activity"/>
    <property type="evidence" value="ECO:0007669"/>
    <property type="project" value="UniProtKB-UniRule"/>
</dbReference>
<evidence type="ECO:0000256" key="10">
    <source>
        <dbReference type="ARBA" id="ARBA00047639"/>
    </source>
</evidence>
<evidence type="ECO:0000313" key="19">
    <source>
        <dbReference type="Proteomes" id="UP000228560"/>
    </source>
</evidence>
<dbReference type="EMBL" id="MNYY01000093">
    <property type="protein sequence ID" value="OIP70009.1"/>
    <property type="molecule type" value="Genomic_DNA"/>
</dbReference>
<organism evidence="14 18">
    <name type="scientific">Candidatus Infernicultor aquiphilus</name>
    <dbReference type="NCBI Taxonomy" id="1805029"/>
    <lineage>
        <taxon>Bacteria</taxon>
        <taxon>Pseudomonadati</taxon>
        <taxon>Atribacterota</taxon>
        <taxon>Candidatus Phoenicimicrobiia</taxon>
        <taxon>Candidatus Pheonicimicrobiales</taxon>
        <taxon>Candidatus Phoenicimicrobiaceae</taxon>
        <taxon>Candidatus Infernicultor</taxon>
    </lineage>
</organism>
<dbReference type="InterPro" id="IPR041715">
    <property type="entry name" value="HisRS-like_core"/>
</dbReference>
<dbReference type="EC" id="6.1.1.21" evidence="11"/>
<comment type="catalytic activity">
    <reaction evidence="10 11">
        <text>tRNA(His) + L-histidine + ATP = L-histidyl-tRNA(His) + AMP + diphosphate + H(+)</text>
        <dbReference type="Rhea" id="RHEA:17313"/>
        <dbReference type="Rhea" id="RHEA-COMP:9665"/>
        <dbReference type="Rhea" id="RHEA-COMP:9689"/>
        <dbReference type="ChEBI" id="CHEBI:15378"/>
        <dbReference type="ChEBI" id="CHEBI:30616"/>
        <dbReference type="ChEBI" id="CHEBI:33019"/>
        <dbReference type="ChEBI" id="CHEBI:57595"/>
        <dbReference type="ChEBI" id="CHEBI:78442"/>
        <dbReference type="ChEBI" id="CHEBI:78527"/>
        <dbReference type="ChEBI" id="CHEBI:456215"/>
        <dbReference type="EC" id="6.1.1.21"/>
    </reaction>
</comment>
<accession>A0A2M7K6E2</accession>
<dbReference type="Proteomes" id="UP000182763">
    <property type="component" value="Unassembled WGS sequence"/>
</dbReference>
<feature type="domain" description="Aminoacyl-transfer RNA synthetases class-II family profile" evidence="13">
    <location>
        <begin position="23"/>
        <end position="322"/>
    </location>
</feature>
<dbReference type="PROSITE" id="PS50862">
    <property type="entry name" value="AA_TRNA_LIGASE_II"/>
    <property type="match status" value="1"/>
</dbReference>
<dbReference type="Proteomes" id="UP000228560">
    <property type="component" value="Unassembled WGS sequence"/>
</dbReference>
<keyword evidence="5 11" id="KW-0436">Ligase</keyword>
<sequence>MFIQVPKGTQDILPDDAPKWYYIENKIREVLTKYGYQEIRTPAFEYTELFIRGIGESTDIVTKEMFTFPDRKERSLTLRPEGTAPVVRAYLENNMDRASKVVKLFYIGSMFRCEKPQGGRFRQFNQFGIEVIGTKSPEADVEVIMAALEIYEKLGLKNLEIVINSVGCKKCRVDYIQKLKKFLSNKKDLLCLECVKRYEKNPLRVFDCKKDSCQKIMETAPMITENLCPECKLHFEEVKSHLDDFKIKYHLDPKLVRGLDYYTKTAFEIVGKGLGAQNAIAGGGRYDDLVEELGGKPTPGVGFAAGIERMIMVMNQQKINWPKPKCIDIFIVKVSAENKDTAFRLLQKIRNSGLSADLDYSNDSLKSQMRIANKIGARYTAIIGEEELSKDMVTLRNMQTKEQKKVKLDEIEKELKKGSGLNI</sequence>
<dbReference type="GO" id="GO:0005737">
    <property type="term" value="C:cytoplasm"/>
    <property type="evidence" value="ECO:0007669"/>
    <property type="project" value="UniProtKB-SubCell"/>
</dbReference>
<dbReference type="CDD" id="cd00773">
    <property type="entry name" value="HisRS-like_core"/>
    <property type="match status" value="1"/>
</dbReference>
<evidence type="ECO:0000256" key="7">
    <source>
        <dbReference type="ARBA" id="ARBA00022840"/>
    </source>
</evidence>
<reference evidence="15" key="2">
    <citation type="submission" date="2017-09" db="EMBL/GenBank/DDBJ databases">
        <title>Depth-based differentiation of microbial function through sediment-hosted aquifers and enrichment of novel symbionts in the deep terrestrial subsurface.</title>
        <authorList>
            <person name="Probst A.J."/>
            <person name="Ladd B."/>
            <person name="Jarett J.K."/>
            <person name="Geller-Mcgrath D.E."/>
            <person name="Sieber C.M.K."/>
            <person name="Emerson J.B."/>
            <person name="Anantharaman K."/>
            <person name="Thomas B.C."/>
            <person name="Malmstrom R."/>
            <person name="Stieglmeier M."/>
            <person name="Klingl A."/>
            <person name="Woyke T."/>
            <person name="Ryan C.M."/>
            <person name="Banfield J.F."/>
        </authorList>
    </citation>
    <scope>NUCLEOTIDE SEQUENCE</scope>
    <source>
        <strain evidence="15">CG_4_8_14_3_um_filter_34_18</strain>
    </source>
</reference>
<comment type="similarity">
    <text evidence="2 11">Belongs to the class-II aminoacyl-tRNA synthetase family.</text>
</comment>
<name>A0A1J5GBC4_9BACT</name>
<keyword evidence="9 11" id="KW-0030">Aminoacyl-tRNA synthetase</keyword>
<evidence type="ECO:0000313" key="18">
    <source>
        <dbReference type="Proteomes" id="UP000182763"/>
    </source>
</evidence>
<evidence type="ECO:0000256" key="1">
    <source>
        <dbReference type="ARBA" id="ARBA00004496"/>
    </source>
</evidence>
<dbReference type="Proteomes" id="UP000231493">
    <property type="component" value="Unassembled WGS sequence"/>
</dbReference>
<dbReference type="STRING" id="1805029.AUK42_04660"/>
<accession>A0A2M8CAH8</accession>
<evidence type="ECO:0000256" key="3">
    <source>
        <dbReference type="ARBA" id="ARBA00011738"/>
    </source>
</evidence>
<dbReference type="RefSeq" id="WP_406607738.1">
    <property type="nucleotide sequence ID" value="NZ_PFKO01000237.1"/>
</dbReference>
<reference evidence="19 20" key="3">
    <citation type="submission" date="2017-09" db="EMBL/GenBank/DDBJ databases">
        <title>Depth-based differentiation of microbial function through sediment-hosted aquifers and enrichment of novel symbionts in the deep terrestrial subsurface.</title>
        <authorList>
            <person name="Probst A.J."/>
            <person name="Ladd B."/>
            <person name="Jarett J.K."/>
            <person name="Geller-Mcgrath D.E."/>
            <person name="Sieber C.M."/>
            <person name="Emerson J.B."/>
            <person name="Anantharaman K."/>
            <person name="Thomas B.C."/>
            <person name="Malmstrom R."/>
            <person name="Stieglmeier M."/>
            <person name="Klingl A."/>
            <person name="Woyke T."/>
            <person name="Ryan C.M."/>
            <person name="Banfield J.F."/>
        </authorList>
    </citation>
    <scope>NUCLEOTIDE SEQUENCE [LARGE SCALE GENOMIC DNA]</scope>
    <source>
        <strain evidence="16">CG_4_10_14_3_um_filter_34_13</strain>
        <strain evidence="17">CG_4_9_14_3_um_filter_33_16</strain>
    </source>
</reference>
<accession>A0A1J5GBC4</accession>
<dbReference type="AlphaFoldDB" id="A0A1J5GBC4"/>
<evidence type="ECO:0000313" key="14">
    <source>
        <dbReference type="EMBL" id="OIP70009.1"/>
    </source>
</evidence>
<dbReference type="Pfam" id="PF13393">
    <property type="entry name" value="tRNA-synt_His"/>
    <property type="match status" value="1"/>
</dbReference>
<keyword evidence="8 11" id="KW-0648">Protein biosynthesis</keyword>
<feature type="binding site" evidence="12">
    <location>
        <begin position="81"/>
        <end position="83"/>
    </location>
    <ligand>
        <name>L-histidine</name>
        <dbReference type="ChEBI" id="CHEBI:57595"/>
    </ligand>
</feature>
<proteinExistence type="inferred from homology"/>
<evidence type="ECO:0000256" key="12">
    <source>
        <dbReference type="PIRSR" id="PIRSR001549-1"/>
    </source>
</evidence>
<dbReference type="InterPro" id="IPR033656">
    <property type="entry name" value="HisRS_anticodon"/>
</dbReference>
<dbReference type="CDD" id="cd00859">
    <property type="entry name" value="HisRS_anticodon"/>
    <property type="match status" value="1"/>
</dbReference>
<evidence type="ECO:0000256" key="11">
    <source>
        <dbReference type="HAMAP-Rule" id="MF_00127"/>
    </source>
</evidence>
<dbReference type="FunFam" id="3.30.930.10:FF:000005">
    <property type="entry name" value="Histidine--tRNA ligase"/>
    <property type="match status" value="1"/>
</dbReference>
<keyword evidence="6 11" id="KW-0547">Nucleotide-binding</keyword>
<dbReference type="SUPFAM" id="SSF52954">
    <property type="entry name" value="Class II aaRS ABD-related"/>
    <property type="match status" value="1"/>
</dbReference>
<dbReference type="NCBIfam" id="TIGR00442">
    <property type="entry name" value="hisS"/>
    <property type="match status" value="1"/>
</dbReference>
<comment type="subunit">
    <text evidence="3 11">Homodimer.</text>
</comment>
<dbReference type="Gene3D" id="3.40.50.800">
    <property type="entry name" value="Anticodon-binding domain"/>
    <property type="match status" value="1"/>
</dbReference>
<dbReference type="Proteomes" id="UP000230646">
    <property type="component" value="Unassembled WGS sequence"/>
</dbReference>
<comment type="caution">
    <text evidence="14">The sequence shown here is derived from an EMBL/GenBank/DDBJ whole genome shotgun (WGS) entry which is preliminary data.</text>
</comment>
<reference evidence="14 18" key="1">
    <citation type="journal article" date="2016" name="Environ. Microbiol.">
        <title>Genomic resolution of a cold subsurface aquifer community provides metabolic insights for novel microbes adapted to high CO concentrations.</title>
        <authorList>
            <person name="Probst A.J."/>
            <person name="Castelle C.J."/>
            <person name="Singh A."/>
            <person name="Brown C.T."/>
            <person name="Anantharaman K."/>
            <person name="Sharon I."/>
            <person name="Hug L.A."/>
            <person name="Burstein D."/>
            <person name="Emerson J.B."/>
            <person name="Thomas B.C."/>
            <person name="Banfield J.F."/>
        </authorList>
    </citation>
    <scope>NUCLEOTIDE SEQUENCE [LARGE SCALE GENOMIC DNA]</scope>
    <source>
        <strain evidence="14">CG2_30_33_13</strain>
    </source>
</reference>
<dbReference type="InterPro" id="IPR006195">
    <property type="entry name" value="aa-tRNA-synth_II"/>
</dbReference>
<evidence type="ECO:0000259" key="13">
    <source>
        <dbReference type="PROSITE" id="PS50862"/>
    </source>
</evidence>
<dbReference type="PANTHER" id="PTHR43707:SF1">
    <property type="entry name" value="HISTIDINE--TRNA LIGASE, MITOCHONDRIAL-RELATED"/>
    <property type="match status" value="1"/>
</dbReference>
<keyword evidence="7 11" id="KW-0067">ATP-binding</keyword>
<dbReference type="HAMAP" id="MF_00127">
    <property type="entry name" value="His_tRNA_synth"/>
    <property type="match status" value="1"/>
</dbReference>
<evidence type="ECO:0000256" key="8">
    <source>
        <dbReference type="ARBA" id="ARBA00022917"/>
    </source>
</evidence>
<dbReference type="InterPro" id="IPR036621">
    <property type="entry name" value="Anticodon-bd_dom_sf"/>
</dbReference>
<feature type="binding site" evidence="12">
    <location>
        <position position="257"/>
    </location>
    <ligand>
        <name>L-histidine</name>
        <dbReference type="ChEBI" id="CHEBI:57595"/>
    </ligand>
</feature>
<dbReference type="SUPFAM" id="SSF55681">
    <property type="entry name" value="Class II aaRS and biotin synthetases"/>
    <property type="match status" value="1"/>
</dbReference>
<dbReference type="EMBL" id="PFKO01000237">
    <property type="protein sequence ID" value="PIY32285.1"/>
    <property type="molecule type" value="Genomic_DNA"/>
</dbReference>
<evidence type="ECO:0000256" key="2">
    <source>
        <dbReference type="ARBA" id="ARBA00008226"/>
    </source>
</evidence>
<dbReference type="Gene3D" id="3.30.930.10">
    <property type="entry name" value="Bira Bifunctional Protein, Domain 2"/>
    <property type="match status" value="1"/>
</dbReference>
<evidence type="ECO:0000256" key="9">
    <source>
        <dbReference type="ARBA" id="ARBA00023146"/>
    </source>
</evidence>
<dbReference type="EMBL" id="PFTV01000155">
    <property type="protein sequence ID" value="PJB56060.1"/>
    <property type="molecule type" value="Genomic_DNA"/>
</dbReference>
<dbReference type="PANTHER" id="PTHR43707">
    <property type="entry name" value="HISTIDYL-TRNA SYNTHETASE"/>
    <property type="match status" value="1"/>
</dbReference>
<comment type="subcellular location">
    <subcellularLocation>
        <location evidence="1 11">Cytoplasm</location>
    </subcellularLocation>
</comment>
<dbReference type="InterPro" id="IPR045864">
    <property type="entry name" value="aa-tRNA-synth_II/BPL/LPL"/>
</dbReference>
<feature type="binding site" evidence="12">
    <location>
        <position position="126"/>
    </location>
    <ligand>
        <name>L-histidine</name>
        <dbReference type="ChEBI" id="CHEBI:57595"/>
    </ligand>
</feature>
<evidence type="ECO:0000313" key="17">
    <source>
        <dbReference type="EMBL" id="PJB56060.1"/>
    </source>
</evidence>
<evidence type="ECO:0000256" key="4">
    <source>
        <dbReference type="ARBA" id="ARBA00022490"/>
    </source>
</evidence>
<dbReference type="PIRSF" id="PIRSF001549">
    <property type="entry name" value="His-tRNA_synth"/>
    <property type="match status" value="1"/>
</dbReference>
<evidence type="ECO:0000256" key="6">
    <source>
        <dbReference type="ARBA" id="ARBA00022741"/>
    </source>
</evidence>
<accession>A0A2M7PP16</accession>
<dbReference type="InterPro" id="IPR015807">
    <property type="entry name" value="His-tRNA-ligase"/>
</dbReference>
<evidence type="ECO:0000313" key="15">
    <source>
        <dbReference type="EMBL" id="PIX33700.1"/>
    </source>
</evidence>
<dbReference type="InterPro" id="IPR004154">
    <property type="entry name" value="Anticodon-bd"/>
</dbReference>
<protein>
    <recommendedName>
        <fullName evidence="11">Histidine--tRNA ligase</fullName>
        <ecNumber evidence="11">6.1.1.21</ecNumber>
    </recommendedName>
    <alternativeName>
        <fullName evidence="11">Histidyl-tRNA synthetase</fullName>
        <shortName evidence="11">HisRS</shortName>
    </alternativeName>
</protein>
<keyword evidence="4 11" id="KW-0963">Cytoplasm</keyword>
<evidence type="ECO:0000313" key="20">
    <source>
        <dbReference type="Proteomes" id="UP000230646"/>
    </source>
</evidence>
<dbReference type="GO" id="GO:0005524">
    <property type="term" value="F:ATP binding"/>
    <property type="evidence" value="ECO:0007669"/>
    <property type="project" value="UniProtKB-UniRule"/>
</dbReference>
<dbReference type="GO" id="GO:0006427">
    <property type="term" value="P:histidyl-tRNA aminoacylation"/>
    <property type="evidence" value="ECO:0007669"/>
    <property type="project" value="UniProtKB-UniRule"/>
</dbReference>